<evidence type="ECO:0000256" key="3">
    <source>
        <dbReference type="ARBA" id="ARBA00022448"/>
    </source>
</evidence>
<dbReference type="PANTHER" id="PTHR30614:SF20">
    <property type="entry name" value="GLUTAMINE TRANSPORT SYSTEM PERMEASE PROTEIN GLNP"/>
    <property type="match status" value="1"/>
</dbReference>
<dbReference type="STRING" id="526218.Sterm_2304"/>
<feature type="transmembrane region" description="Helical" evidence="9">
    <location>
        <begin position="34"/>
        <end position="55"/>
    </location>
</feature>
<dbReference type="InterPro" id="IPR010065">
    <property type="entry name" value="AA_ABC_transptr_permease_3TM"/>
</dbReference>
<dbReference type="GO" id="GO:0022857">
    <property type="term" value="F:transmembrane transporter activity"/>
    <property type="evidence" value="ECO:0007669"/>
    <property type="project" value="InterPro"/>
</dbReference>
<accession>D1AL15</accession>
<protein>
    <submittedName>
        <fullName evidence="11">Polar amino acid ABC transporter, inner membrane subunit</fullName>
    </submittedName>
</protein>
<evidence type="ECO:0000256" key="5">
    <source>
        <dbReference type="ARBA" id="ARBA00022692"/>
    </source>
</evidence>
<evidence type="ECO:0000256" key="7">
    <source>
        <dbReference type="ARBA" id="ARBA00022989"/>
    </source>
</evidence>
<dbReference type="GO" id="GO:0043190">
    <property type="term" value="C:ATP-binding cassette (ABC) transporter complex"/>
    <property type="evidence" value="ECO:0007669"/>
    <property type="project" value="InterPro"/>
</dbReference>
<dbReference type="RefSeq" id="WP_012861752.1">
    <property type="nucleotide sequence ID" value="NC_013517.1"/>
</dbReference>
<dbReference type="KEGG" id="str:Sterm_2304"/>
<keyword evidence="12" id="KW-1185">Reference proteome</keyword>
<dbReference type="Gene3D" id="1.10.3720.10">
    <property type="entry name" value="MetI-like"/>
    <property type="match status" value="1"/>
</dbReference>
<dbReference type="InterPro" id="IPR000515">
    <property type="entry name" value="MetI-like"/>
</dbReference>
<name>D1AL15_SEBTE</name>
<dbReference type="Pfam" id="PF00528">
    <property type="entry name" value="BPD_transp_1"/>
    <property type="match status" value="1"/>
</dbReference>
<keyword evidence="7 9" id="KW-1133">Transmembrane helix</keyword>
<evidence type="ECO:0000259" key="10">
    <source>
        <dbReference type="PROSITE" id="PS50928"/>
    </source>
</evidence>
<organism evidence="11 12">
    <name type="scientific">Sebaldella termitidis (strain ATCC 33386 / NCTC 11300)</name>
    <dbReference type="NCBI Taxonomy" id="526218"/>
    <lineage>
        <taxon>Bacteria</taxon>
        <taxon>Fusobacteriati</taxon>
        <taxon>Fusobacteriota</taxon>
        <taxon>Fusobacteriia</taxon>
        <taxon>Fusobacteriales</taxon>
        <taxon>Leptotrichiaceae</taxon>
        <taxon>Sebaldella</taxon>
    </lineage>
</organism>
<keyword evidence="8 9" id="KW-0472">Membrane</keyword>
<dbReference type="NCBIfam" id="TIGR01726">
    <property type="entry name" value="HEQRo_perm_3TM"/>
    <property type="match status" value="1"/>
</dbReference>
<dbReference type="GO" id="GO:0006865">
    <property type="term" value="P:amino acid transport"/>
    <property type="evidence" value="ECO:0007669"/>
    <property type="project" value="UniProtKB-KW"/>
</dbReference>
<comment type="similarity">
    <text evidence="2">Belongs to the binding-protein-dependent transport system permease family. HisMQ subfamily.</text>
</comment>
<dbReference type="eggNOG" id="COG0765">
    <property type="taxonomic scope" value="Bacteria"/>
</dbReference>
<dbReference type="HOGENOM" id="CLU_019602_1_1_0"/>
<evidence type="ECO:0000313" key="12">
    <source>
        <dbReference type="Proteomes" id="UP000000845"/>
    </source>
</evidence>
<dbReference type="PROSITE" id="PS50928">
    <property type="entry name" value="ABC_TM1"/>
    <property type="match status" value="1"/>
</dbReference>
<dbReference type="AlphaFoldDB" id="D1AL15"/>
<sequence>MFLAADGTRTFLGWVAFFIEKNGNQFLSGTITTLYISLTGTIVGFFIGLCVALVREAYIDEKTPVIKKFFIKLSQIIIKIYIAVFRGTPMIVQAMVIYYGLPVLLQRFDFNLDPIPAALFIVSINTGSYMAEIIRGGIDSVDKGQLEGAQAIGMSHFQTMKSIIFPQAIRNVLPSVGNEFIINIKDTSVLNVISVTELFFTSKSLAGTYTRYYEVFIITSAIYFFLTFTISLILRFVEKKIDGPKNFEIAETIEKEIDSNLLKER</sequence>
<evidence type="ECO:0000256" key="9">
    <source>
        <dbReference type="RuleBase" id="RU363032"/>
    </source>
</evidence>
<evidence type="ECO:0000313" key="11">
    <source>
        <dbReference type="EMBL" id="ACZ09158.1"/>
    </source>
</evidence>
<comment type="subcellular location">
    <subcellularLocation>
        <location evidence="1 9">Cell membrane</location>
        <topology evidence="1 9">Multi-pass membrane protein</topology>
    </subcellularLocation>
</comment>
<dbReference type="PANTHER" id="PTHR30614">
    <property type="entry name" value="MEMBRANE COMPONENT OF AMINO ACID ABC TRANSPORTER"/>
    <property type="match status" value="1"/>
</dbReference>
<dbReference type="EMBL" id="CP001739">
    <property type="protein sequence ID" value="ACZ09158.1"/>
    <property type="molecule type" value="Genomic_DNA"/>
</dbReference>
<evidence type="ECO:0000256" key="6">
    <source>
        <dbReference type="ARBA" id="ARBA00022970"/>
    </source>
</evidence>
<proteinExistence type="inferred from homology"/>
<evidence type="ECO:0000256" key="2">
    <source>
        <dbReference type="ARBA" id="ARBA00010072"/>
    </source>
</evidence>
<feature type="transmembrane region" description="Helical" evidence="9">
    <location>
        <begin position="215"/>
        <end position="237"/>
    </location>
</feature>
<dbReference type="SUPFAM" id="SSF161098">
    <property type="entry name" value="MetI-like"/>
    <property type="match status" value="1"/>
</dbReference>
<gene>
    <name evidence="11" type="ordered locus">Sterm_2304</name>
</gene>
<evidence type="ECO:0000256" key="1">
    <source>
        <dbReference type="ARBA" id="ARBA00004651"/>
    </source>
</evidence>
<keyword evidence="3 9" id="KW-0813">Transport</keyword>
<dbReference type="InterPro" id="IPR035906">
    <property type="entry name" value="MetI-like_sf"/>
</dbReference>
<reference evidence="11 12" key="2">
    <citation type="journal article" date="2010" name="Stand. Genomic Sci.">
        <title>Complete genome sequence of Sebaldella termitidis type strain (NCTC 11300).</title>
        <authorList>
            <person name="Harmon-Smith M."/>
            <person name="Celia L."/>
            <person name="Chertkov O."/>
            <person name="Lapidus A."/>
            <person name="Copeland A."/>
            <person name="Glavina Del Rio T."/>
            <person name="Nolan M."/>
            <person name="Lucas S."/>
            <person name="Tice H."/>
            <person name="Cheng J.F."/>
            <person name="Han C."/>
            <person name="Detter J.C."/>
            <person name="Bruce D."/>
            <person name="Goodwin L."/>
            <person name="Pitluck S."/>
            <person name="Pati A."/>
            <person name="Liolios K."/>
            <person name="Ivanova N."/>
            <person name="Mavromatis K."/>
            <person name="Mikhailova N."/>
            <person name="Chen A."/>
            <person name="Palaniappan K."/>
            <person name="Land M."/>
            <person name="Hauser L."/>
            <person name="Chang Y.J."/>
            <person name="Jeffries C.D."/>
            <person name="Brettin T."/>
            <person name="Goker M."/>
            <person name="Beck B."/>
            <person name="Bristow J."/>
            <person name="Eisen J.A."/>
            <person name="Markowitz V."/>
            <person name="Hugenholtz P."/>
            <person name="Kyrpides N.C."/>
            <person name="Klenk H.P."/>
            <person name="Chen F."/>
        </authorList>
    </citation>
    <scope>NUCLEOTIDE SEQUENCE [LARGE SCALE GENOMIC DNA]</scope>
    <source>
        <strain evidence="12">ATCC 33386 / NCTC 11300</strain>
    </source>
</reference>
<keyword evidence="4" id="KW-1003">Cell membrane</keyword>
<reference evidence="12" key="1">
    <citation type="submission" date="2009-09" db="EMBL/GenBank/DDBJ databases">
        <title>The complete chromosome of Sebaldella termitidis ATCC 33386.</title>
        <authorList>
            <consortium name="US DOE Joint Genome Institute (JGI-PGF)"/>
            <person name="Lucas S."/>
            <person name="Copeland A."/>
            <person name="Lapidus A."/>
            <person name="Glavina del Rio T."/>
            <person name="Dalin E."/>
            <person name="Tice H."/>
            <person name="Bruce D."/>
            <person name="Goodwin L."/>
            <person name="Pitluck S."/>
            <person name="Kyrpides N."/>
            <person name="Mavromatis K."/>
            <person name="Ivanova N."/>
            <person name="Mikhailova N."/>
            <person name="Sims D."/>
            <person name="Meincke L."/>
            <person name="Brettin T."/>
            <person name="Detter J.C."/>
            <person name="Han C."/>
            <person name="Larimer F."/>
            <person name="Land M."/>
            <person name="Hauser L."/>
            <person name="Markowitz V."/>
            <person name="Cheng J.F."/>
            <person name="Hugenholtz P."/>
            <person name="Woyke T."/>
            <person name="Wu D."/>
            <person name="Eisen J.A."/>
        </authorList>
    </citation>
    <scope>NUCLEOTIDE SEQUENCE [LARGE SCALE GENOMIC DNA]</scope>
    <source>
        <strain evidence="12">ATCC 33386 / NCTC 11300</strain>
    </source>
</reference>
<evidence type="ECO:0000256" key="8">
    <source>
        <dbReference type="ARBA" id="ARBA00023136"/>
    </source>
</evidence>
<dbReference type="InterPro" id="IPR043429">
    <property type="entry name" value="ArtM/GltK/GlnP/TcyL/YhdX-like"/>
</dbReference>
<feature type="domain" description="ABC transmembrane type-1" evidence="10">
    <location>
        <begin position="30"/>
        <end position="234"/>
    </location>
</feature>
<evidence type="ECO:0000256" key="4">
    <source>
        <dbReference type="ARBA" id="ARBA00022475"/>
    </source>
</evidence>
<dbReference type="Proteomes" id="UP000000845">
    <property type="component" value="Chromosome"/>
</dbReference>
<keyword evidence="5 9" id="KW-0812">Transmembrane</keyword>
<feature type="transmembrane region" description="Helical" evidence="9">
    <location>
        <begin position="76"/>
        <end position="101"/>
    </location>
</feature>
<dbReference type="CDD" id="cd06261">
    <property type="entry name" value="TM_PBP2"/>
    <property type="match status" value="1"/>
</dbReference>
<keyword evidence="6" id="KW-0029">Amino-acid transport</keyword>